<keyword evidence="4" id="KW-1185">Reference proteome</keyword>
<dbReference type="Gene3D" id="3.40.50.300">
    <property type="entry name" value="P-loop containing nucleotide triphosphate hydrolases"/>
    <property type="match status" value="1"/>
</dbReference>
<dbReference type="Proteomes" id="UP000238261">
    <property type="component" value="Unassembled WGS sequence"/>
</dbReference>
<sequence>MQPAEDRRHASNGIWLCTAHAKQIDDDPAHFTVDKLKGWKQAAEQRSALAILTLQVPDANAAQQAADQIADGLGLRLGLSPQESLPAVTARLRQAATRDLAAFVEALKSPVNAIPLGLRLIEGQQVTSFQATGLATAIGTFNEIVVVAAPGTGKTTTLLQVAHSIVSNEHFVATFIPLSEWSAQTHTLLQSVVQRAAFVGEREEHLRMLADAGRLVLVMDGWNELNSGSRKRLRAEIQGMQRDYPSLGIVMSTRVQALDVPIWGPVVEIEPLSETQQLLIARTYRGEAGEGILDQAWRTRGLRDLVAIPLYLTKLLSDTPGASLPTTKEEVLRLFVAEIDRNADKREALEAIAFGFHAEMLSAIATDATLADSVSVSNHRARSLISKVTGRLVSEGQISSAPQPDAVLTALVSYHLLVRTTTGVEFQHQQFQEWFASHEVETLMLAAAAGDGPARQRLRTAIINAYAWEEAVLFACERASRRGADTMSGAADLVLDALAIDPMLAAEAIYRSSEALWSIVKDRVVAFATQWHTPTEIDRAVRFMIKTGRSEFAETIWSFIADPNDQVHFEALRAGGRFRPPVLGGDAAERIARLAPIHRSHVLSELVMYGGIEGIETATNIALSDGDTDVKVAVAEALHFRQANRQMRRLLTNVPSEVWQALARKGYGEESLEPEIAERLRQEFGQLIEEEQNPARKLHALLRSAGSCQDTAAEVWSLIETADFSDKESRGGDAIQEASRLYPDEVRNALIGRLQRRLPFPFHAENLLKDTSVVIDDGPIAELALAPDIDRQLANGAAGLLGPNTTGKLIDALPVMRERLNLSPPPITNDEYHRVRGLVSLTPVESFATAVLSRASTSNPKSIEDLADLLARHGESGDRGQLGLGEASRKAVIAVVGKWVDTLLGDEKTARRALGEVARVIERLAAPELAEPLTRMLSRDLTQWRQQRQEQAEARARGRHDGASEAHHSWTLQYGRAFAAIGSDQAIATLQSYLLDCGFGIDAAQALRAIWQRQQGITNDGPFRGPPEFSDVRARRTEREASVNPATSPLAEAIFDAVDQLLQREQDNEVQTHALQLAAIGLRMPYGDKQTAIDRLLKLAQPYSAKLGLFTALVSAGELIEATLVIDGVNALLEDAKAKPWLLQENQGAIDRWLLLLPFTNRPEATLEVLARLDPQTRLPWRLRPVLSALGFAPSETAEQILLGLAQEDGRFLEGHDWFAALEKRGTLSSLQILLNLVCQDAAKGRHGAPDIWTFGRRLAAGIQSHPDFRGDVYAKLVSDLSPHTRAILEYAVAEVPDEAGIMLLVSSHASDGRAFNGVLRSAIEHLVVEQRPSSDWVGAYEQISTPAPSLRKRLFAIARASASNQARLASACLAHIDELRDRHGVASGEPRHPDIDSGAPWPLLTFGGPRGETDV</sequence>
<gene>
    <name evidence="3" type="ORF">XhyaCFBP1156_20825</name>
</gene>
<dbReference type="InterPro" id="IPR027417">
    <property type="entry name" value="P-loop_NTPase"/>
</dbReference>
<evidence type="ECO:0000313" key="3">
    <source>
        <dbReference type="EMBL" id="PPU93188.1"/>
    </source>
</evidence>
<organism evidence="3 4">
    <name type="scientific">Xanthomonas hyacinthi</name>
    <dbReference type="NCBI Taxonomy" id="56455"/>
    <lineage>
        <taxon>Bacteria</taxon>
        <taxon>Pseudomonadati</taxon>
        <taxon>Pseudomonadota</taxon>
        <taxon>Gammaproteobacteria</taxon>
        <taxon>Lysobacterales</taxon>
        <taxon>Lysobacteraceae</taxon>
        <taxon>Xanthomonas</taxon>
    </lineage>
</organism>
<dbReference type="Pfam" id="PF22726">
    <property type="entry name" value="NCAB2"/>
    <property type="match status" value="1"/>
</dbReference>
<evidence type="ECO:0000259" key="2">
    <source>
        <dbReference type="Pfam" id="PF22726"/>
    </source>
</evidence>
<dbReference type="EMBL" id="MDEG01000048">
    <property type="protein sequence ID" value="PPU93188.1"/>
    <property type="molecule type" value="Genomic_DNA"/>
</dbReference>
<comment type="caution">
    <text evidence="3">The sequence shown here is derived from an EMBL/GenBank/DDBJ whole genome shotgun (WGS) entry which is preliminary data.</text>
</comment>
<name>A0A2S7ENK2_9XANT</name>
<accession>A0A2S7ENK2</accession>
<dbReference type="SUPFAM" id="SSF52540">
    <property type="entry name" value="P-loop containing nucleoside triphosphate hydrolases"/>
    <property type="match status" value="1"/>
</dbReference>
<evidence type="ECO:0000256" key="1">
    <source>
        <dbReference type="SAM" id="MobiDB-lite"/>
    </source>
</evidence>
<evidence type="ECO:0000313" key="4">
    <source>
        <dbReference type="Proteomes" id="UP000238261"/>
    </source>
</evidence>
<protein>
    <recommendedName>
        <fullName evidence="2">NACHT C-terminal Alpha/Beta 2 domain-containing protein</fullName>
    </recommendedName>
</protein>
<dbReference type="InterPro" id="IPR054732">
    <property type="entry name" value="NCAB2"/>
</dbReference>
<feature type="region of interest" description="Disordered" evidence="1">
    <location>
        <begin position="1385"/>
        <end position="1416"/>
    </location>
</feature>
<proteinExistence type="predicted"/>
<feature type="compositionally biased region" description="Basic and acidic residues" evidence="1">
    <location>
        <begin position="1385"/>
        <end position="1396"/>
    </location>
</feature>
<feature type="domain" description="NACHT C-terminal Alpha/Beta 2" evidence="2">
    <location>
        <begin position="1324"/>
        <end position="1403"/>
    </location>
</feature>
<reference evidence="4" key="1">
    <citation type="submission" date="2016-08" db="EMBL/GenBank/DDBJ databases">
        <authorList>
            <person name="Merda D."/>
            <person name="Briand M."/>
            <person name="Taghouti G."/>
            <person name="Carrere S."/>
            <person name="Gouzy J."/>
            <person name="Portier P."/>
            <person name="Jacques M.-A."/>
            <person name="Fischer-Le Saux M."/>
        </authorList>
    </citation>
    <scope>NUCLEOTIDE SEQUENCE [LARGE SCALE GENOMIC DNA]</scope>
    <source>
        <strain evidence="4">CFBP1156</strain>
    </source>
</reference>